<organism evidence="1 2">
    <name type="scientific">Bauhinia variegata</name>
    <name type="common">Purple orchid tree</name>
    <name type="synonym">Phanera variegata</name>
    <dbReference type="NCBI Taxonomy" id="167791"/>
    <lineage>
        <taxon>Eukaryota</taxon>
        <taxon>Viridiplantae</taxon>
        <taxon>Streptophyta</taxon>
        <taxon>Embryophyta</taxon>
        <taxon>Tracheophyta</taxon>
        <taxon>Spermatophyta</taxon>
        <taxon>Magnoliopsida</taxon>
        <taxon>eudicotyledons</taxon>
        <taxon>Gunneridae</taxon>
        <taxon>Pentapetalae</taxon>
        <taxon>rosids</taxon>
        <taxon>fabids</taxon>
        <taxon>Fabales</taxon>
        <taxon>Fabaceae</taxon>
        <taxon>Cercidoideae</taxon>
        <taxon>Cercideae</taxon>
        <taxon>Bauhiniinae</taxon>
        <taxon>Bauhinia</taxon>
    </lineage>
</organism>
<reference evidence="1 2" key="1">
    <citation type="journal article" date="2022" name="DNA Res.">
        <title>Chromosomal-level genome assembly of the orchid tree Bauhinia variegata (Leguminosae; Cercidoideae) supports the allotetraploid origin hypothesis of Bauhinia.</title>
        <authorList>
            <person name="Zhong Y."/>
            <person name="Chen Y."/>
            <person name="Zheng D."/>
            <person name="Pang J."/>
            <person name="Liu Y."/>
            <person name="Luo S."/>
            <person name="Meng S."/>
            <person name="Qian L."/>
            <person name="Wei D."/>
            <person name="Dai S."/>
            <person name="Zhou R."/>
        </authorList>
    </citation>
    <scope>NUCLEOTIDE SEQUENCE [LARGE SCALE GENOMIC DNA]</scope>
    <source>
        <strain evidence="1">BV-YZ2020</strain>
    </source>
</reference>
<keyword evidence="2" id="KW-1185">Reference proteome</keyword>
<comment type="caution">
    <text evidence="1">The sequence shown here is derived from an EMBL/GenBank/DDBJ whole genome shotgun (WGS) entry which is preliminary data.</text>
</comment>
<gene>
    <name evidence="1" type="ORF">L6164_037460</name>
</gene>
<name>A0ACB9KKB9_BAUVA</name>
<protein>
    <submittedName>
        <fullName evidence="1">Uncharacterized protein</fullName>
    </submittedName>
</protein>
<sequence length="172" mass="19346">MADSLVEHQPIKINAENKVKEVITTLPANEGSNSYSYSKNSYFQSPEELQDKDSPAWNKGRIHYTNAPKEVVEAYATQFAEDARNFLGARAKELAPGGMLVRIMQGEEITKLVEENGYLGIERMELPDPAPWLKHKSHISVPNFITHVRATLEGNFSSHFGDEITDEMPRIS</sequence>
<dbReference type="EMBL" id="CM039439">
    <property type="protein sequence ID" value="KAI4297575.1"/>
    <property type="molecule type" value="Genomic_DNA"/>
</dbReference>
<dbReference type="Proteomes" id="UP000828941">
    <property type="component" value="Chromosome 14"/>
</dbReference>
<evidence type="ECO:0000313" key="1">
    <source>
        <dbReference type="EMBL" id="KAI4297575.1"/>
    </source>
</evidence>
<accession>A0ACB9KKB9</accession>
<evidence type="ECO:0000313" key="2">
    <source>
        <dbReference type="Proteomes" id="UP000828941"/>
    </source>
</evidence>
<proteinExistence type="predicted"/>